<gene>
    <name evidence="5" type="ORF">AB5J57_33745</name>
</gene>
<reference evidence="5" key="1">
    <citation type="submission" date="2024-07" db="EMBL/GenBank/DDBJ databases">
        <authorList>
            <person name="Yu S.T."/>
        </authorList>
    </citation>
    <scope>NUCLEOTIDE SEQUENCE</scope>
    <source>
        <strain evidence="5">R02</strain>
        <plasmid evidence="5">unnamed1</plasmid>
    </source>
</reference>
<evidence type="ECO:0000256" key="1">
    <source>
        <dbReference type="ARBA" id="ARBA00022448"/>
    </source>
</evidence>
<dbReference type="CDD" id="cd03293">
    <property type="entry name" value="ABC_NrtD_SsuB_transporters"/>
    <property type="match status" value="1"/>
</dbReference>
<dbReference type="InterPro" id="IPR017871">
    <property type="entry name" value="ABC_transporter-like_CS"/>
</dbReference>
<feature type="domain" description="ABC transporter" evidence="4">
    <location>
        <begin position="21"/>
        <end position="248"/>
    </location>
</feature>
<evidence type="ECO:0000256" key="3">
    <source>
        <dbReference type="ARBA" id="ARBA00022840"/>
    </source>
</evidence>
<keyword evidence="1" id="KW-0813">Transport</keyword>
<dbReference type="EMBL" id="CP163430">
    <property type="protein sequence ID" value="XDP98469.1"/>
    <property type="molecule type" value="Genomic_DNA"/>
</dbReference>
<evidence type="ECO:0000256" key="2">
    <source>
        <dbReference type="ARBA" id="ARBA00022741"/>
    </source>
</evidence>
<keyword evidence="2" id="KW-0547">Nucleotide-binding</keyword>
<geneLocation type="plasmid" evidence="5">
    <name>unnamed1</name>
</geneLocation>
<dbReference type="Pfam" id="PF00005">
    <property type="entry name" value="ABC_tran"/>
    <property type="match status" value="1"/>
</dbReference>
<dbReference type="GO" id="GO:0005524">
    <property type="term" value="F:ATP binding"/>
    <property type="evidence" value="ECO:0007669"/>
    <property type="project" value="UniProtKB-KW"/>
</dbReference>
<evidence type="ECO:0000313" key="5">
    <source>
        <dbReference type="EMBL" id="XDP98469.1"/>
    </source>
</evidence>
<dbReference type="InterPro" id="IPR050166">
    <property type="entry name" value="ABC_transporter_ATP-bind"/>
</dbReference>
<keyword evidence="5" id="KW-0614">Plasmid</keyword>
<dbReference type="PANTHER" id="PTHR42788">
    <property type="entry name" value="TAURINE IMPORT ATP-BINDING PROTEIN-RELATED"/>
    <property type="match status" value="1"/>
</dbReference>
<dbReference type="InterPro" id="IPR027417">
    <property type="entry name" value="P-loop_NTPase"/>
</dbReference>
<dbReference type="SUPFAM" id="SSF52540">
    <property type="entry name" value="P-loop containing nucleoside triphosphate hydrolases"/>
    <property type="match status" value="1"/>
</dbReference>
<protein>
    <submittedName>
        <fullName evidence="5">ABC transporter ATP-binding protein</fullName>
    </submittedName>
</protein>
<name>A0AB39LXI0_9ACTN</name>
<dbReference type="PANTHER" id="PTHR42788:SF13">
    <property type="entry name" value="ALIPHATIC SULFONATES IMPORT ATP-BINDING PROTEIN SSUB"/>
    <property type="match status" value="1"/>
</dbReference>
<dbReference type="InterPro" id="IPR003593">
    <property type="entry name" value="AAA+_ATPase"/>
</dbReference>
<dbReference type="PROSITE" id="PS50893">
    <property type="entry name" value="ABC_TRANSPORTER_2"/>
    <property type="match status" value="1"/>
</dbReference>
<dbReference type="PROSITE" id="PS00211">
    <property type="entry name" value="ABC_TRANSPORTER_1"/>
    <property type="match status" value="1"/>
</dbReference>
<dbReference type="InterPro" id="IPR003439">
    <property type="entry name" value="ABC_transporter-like_ATP-bd"/>
</dbReference>
<dbReference type="SMART" id="SM00382">
    <property type="entry name" value="AAA"/>
    <property type="match status" value="1"/>
</dbReference>
<accession>A0AB39LXI0</accession>
<proteinExistence type="predicted"/>
<dbReference type="GO" id="GO:0016887">
    <property type="term" value="F:ATP hydrolysis activity"/>
    <property type="evidence" value="ECO:0007669"/>
    <property type="project" value="InterPro"/>
</dbReference>
<sequence length="276" mass="30052">MNAQPEEQHTPLSATAATPIVRVHGVEQHFGSVHALGPVDLTIERGEFVSIVGPSGCGKSTLLEIIGALQDPARGSVEVDGTPLAGPRRRTAIVFQESATLPWRTVVDNVAFALEVRGVGRKERRKRARELVEMVGLAGFEDHYPAQLSGGMRQRVAMARAMSTDPDLILADEPFGALDEQTRMLMAEELLRVVESIGCGVLFITHSIQEAVLLSDRVLVMGRRPGTFIDEVPIDLPRPREHAALSEPSATASQERIWAQIRNEAEVAMVGTRSTR</sequence>
<organism evidence="5">
    <name type="scientific">Streptomyces sp. R02</name>
    <dbReference type="NCBI Taxonomy" id="3238623"/>
    <lineage>
        <taxon>Bacteria</taxon>
        <taxon>Bacillati</taxon>
        <taxon>Actinomycetota</taxon>
        <taxon>Actinomycetes</taxon>
        <taxon>Kitasatosporales</taxon>
        <taxon>Streptomycetaceae</taxon>
        <taxon>Streptomyces</taxon>
    </lineage>
</organism>
<dbReference type="Gene3D" id="3.40.50.300">
    <property type="entry name" value="P-loop containing nucleotide triphosphate hydrolases"/>
    <property type="match status" value="1"/>
</dbReference>
<keyword evidence="3 5" id="KW-0067">ATP-binding</keyword>
<evidence type="ECO:0000259" key="4">
    <source>
        <dbReference type="PROSITE" id="PS50893"/>
    </source>
</evidence>
<dbReference type="RefSeq" id="WP_369153547.1">
    <property type="nucleotide sequence ID" value="NZ_CP163430.1"/>
</dbReference>
<dbReference type="AlphaFoldDB" id="A0AB39LXI0"/>